<dbReference type="AlphaFoldDB" id="A0A383A1F2"/>
<comment type="similarity">
    <text evidence="2">Belongs to the bacterial PQQ dehydrogenase family.</text>
</comment>
<dbReference type="Pfam" id="PF01011">
    <property type="entry name" value="PQQ"/>
    <property type="match status" value="1"/>
</dbReference>
<feature type="non-terminal residue" evidence="5">
    <location>
        <position position="1"/>
    </location>
</feature>
<dbReference type="InterPro" id="IPR002372">
    <property type="entry name" value="PQQ_rpt_dom"/>
</dbReference>
<comment type="cofactor">
    <cofactor evidence="1">
        <name>pyrroloquinoline quinone</name>
        <dbReference type="ChEBI" id="CHEBI:58442"/>
    </cofactor>
</comment>
<evidence type="ECO:0000256" key="1">
    <source>
        <dbReference type="ARBA" id="ARBA00001931"/>
    </source>
</evidence>
<reference evidence="5" key="1">
    <citation type="submission" date="2018-05" db="EMBL/GenBank/DDBJ databases">
        <authorList>
            <person name="Lanie J.A."/>
            <person name="Ng W.-L."/>
            <person name="Kazmierczak K.M."/>
            <person name="Andrzejewski T.M."/>
            <person name="Davidsen T.M."/>
            <person name="Wayne K.J."/>
            <person name="Tettelin H."/>
            <person name="Glass J.I."/>
            <person name="Rusch D."/>
            <person name="Podicherti R."/>
            <person name="Tsui H.-C.T."/>
            <person name="Winkler M.E."/>
        </authorList>
    </citation>
    <scope>NUCLEOTIDE SEQUENCE</scope>
</reference>
<protein>
    <recommendedName>
        <fullName evidence="4">Pyrrolo-quinoline quinone repeat domain-containing protein</fullName>
    </recommendedName>
</protein>
<dbReference type="InterPro" id="IPR011047">
    <property type="entry name" value="Quinoprotein_ADH-like_sf"/>
</dbReference>
<dbReference type="SUPFAM" id="SSF50998">
    <property type="entry name" value="Quinoprotein alcohol dehydrogenase-like"/>
    <property type="match status" value="1"/>
</dbReference>
<gene>
    <name evidence="5" type="ORF">METZ01_LOCUS454426</name>
</gene>
<evidence type="ECO:0000259" key="4">
    <source>
        <dbReference type="Pfam" id="PF01011"/>
    </source>
</evidence>
<proteinExistence type="inferred from homology"/>
<sequence length="254" mass="27753">DNFNDLEVAWRFRTDNFGPTPEFRLQSTPLMVNGVLYTTAGTRRAAVALDATTGETLWFHRYDEGERGAAAPRRLSGRGLTYLDDGGDGKIFYVTPGYRLIGLNAVTGQRLDDFGDDGIIDLKTELDQDIDLVTGEIGLHAAPVAVGNTIVIGAAHLPGGSPKSMNNTKGYIRGYDATTGSRKWIFHTVPQGDEYGNDTWEGDSWRYTGNTGVWGQMTIDAELGMAYLPVEMPTNDYYGGHRLGDNLFSDSLVA</sequence>
<name>A0A383A1F2_9ZZZZ</name>
<organism evidence="5">
    <name type="scientific">marine metagenome</name>
    <dbReference type="NCBI Taxonomy" id="408172"/>
    <lineage>
        <taxon>unclassified sequences</taxon>
        <taxon>metagenomes</taxon>
        <taxon>ecological metagenomes</taxon>
    </lineage>
</organism>
<dbReference type="Gene3D" id="2.140.10.10">
    <property type="entry name" value="Quinoprotein alcohol dehydrogenase-like superfamily"/>
    <property type="match status" value="1"/>
</dbReference>
<accession>A0A383A1F2</accession>
<evidence type="ECO:0000313" key="5">
    <source>
        <dbReference type="EMBL" id="SVE01572.1"/>
    </source>
</evidence>
<evidence type="ECO:0000256" key="2">
    <source>
        <dbReference type="ARBA" id="ARBA00008156"/>
    </source>
</evidence>
<dbReference type="PANTHER" id="PTHR32303">
    <property type="entry name" value="QUINOPROTEIN ALCOHOL DEHYDROGENASE (CYTOCHROME C)"/>
    <property type="match status" value="1"/>
</dbReference>
<keyword evidence="3" id="KW-0560">Oxidoreductase</keyword>
<feature type="non-terminal residue" evidence="5">
    <location>
        <position position="254"/>
    </location>
</feature>
<dbReference type="EMBL" id="UINC01188378">
    <property type="protein sequence ID" value="SVE01572.1"/>
    <property type="molecule type" value="Genomic_DNA"/>
</dbReference>
<evidence type="ECO:0000256" key="3">
    <source>
        <dbReference type="ARBA" id="ARBA00023002"/>
    </source>
</evidence>
<dbReference type="GO" id="GO:0016491">
    <property type="term" value="F:oxidoreductase activity"/>
    <property type="evidence" value="ECO:0007669"/>
    <property type="project" value="UniProtKB-KW"/>
</dbReference>
<feature type="domain" description="Pyrrolo-quinoline quinone repeat" evidence="4">
    <location>
        <begin position="1"/>
        <end position="254"/>
    </location>
</feature>